<keyword evidence="2" id="KW-0812">Transmembrane</keyword>
<evidence type="ECO:0000256" key="1">
    <source>
        <dbReference type="SAM" id="MobiDB-lite"/>
    </source>
</evidence>
<dbReference type="AlphaFoldDB" id="A0AAD8YHT1"/>
<dbReference type="Pfam" id="PF13367">
    <property type="entry name" value="PrsW-protease"/>
    <property type="match status" value="1"/>
</dbReference>
<accession>A0AAD8YHT1</accession>
<dbReference type="InterPro" id="IPR026898">
    <property type="entry name" value="PrsW"/>
</dbReference>
<feature type="transmembrane region" description="Helical" evidence="2">
    <location>
        <begin position="541"/>
        <end position="562"/>
    </location>
</feature>
<name>A0AAD8YHT1_9STRA</name>
<evidence type="ECO:0008006" key="5">
    <source>
        <dbReference type="Google" id="ProtNLM"/>
    </source>
</evidence>
<comment type="caution">
    <text evidence="3">The sequence shown here is derived from an EMBL/GenBank/DDBJ whole genome shotgun (WGS) entry which is preliminary data.</text>
</comment>
<organism evidence="3 4">
    <name type="scientific">Skeletonema marinoi</name>
    <dbReference type="NCBI Taxonomy" id="267567"/>
    <lineage>
        <taxon>Eukaryota</taxon>
        <taxon>Sar</taxon>
        <taxon>Stramenopiles</taxon>
        <taxon>Ochrophyta</taxon>
        <taxon>Bacillariophyta</taxon>
        <taxon>Coscinodiscophyceae</taxon>
        <taxon>Thalassiosirophycidae</taxon>
        <taxon>Thalassiosirales</taxon>
        <taxon>Skeletonemataceae</taxon>
        <taxon>Skeletonema</taxon>
        <taxon>Skeletonema marinoi-dohrnii complex</taxon>
    </lineage>
</organism>
<feature type="region of interest" description="Disordered" evidence="1">
    <location>
        <begin position="1"/>
        <end position="27"/>
    </location>
</feature>
<gene>
    <name evidence="3" type="ORF">QTG54_002158</name>
</gene>
<feature type="transmembrane region" description="Helical" evidence="2">
    <location>
        <begin position="179"/>
        <end position="198"/>
    </location>
</feature>
<evidence type="ECO:0000313" key="4">
    <source>
        <dbReference type="Proteomes" id="UP001224775"/>
    </source>
</evidence>
<feature type="region of interest" description="Disordered" evidence="1">
    <location>
        <begin position="273"/>
        <end position="342"/>
    </location>
</feature>
<dbReference type="GO" id="GO:0008233">
    <property type="term" value="F:peptidase activity"/>
    <property type="evidence" value="ECO:0007669"/>
    <property type="project" value="InterPro"/>
</dbReference>
<feature type="transmembrane region" description="Helical" evidence="2">
    <location>
        <begin position="373"/>
        <end position="395"/>
    </location>
</feature>
<proteinExistence type="predicted"/>
<dbReference type="EMBL" id="JATAAI010000003">
    <property type="protein sequence ID" value="KAK1746814.1"/>
    <property type="molecule type" value="Genomic_DNA"/>
</dbReference>
<keyword evidence="4" id="KW-1185">Reference proteome</keyword>
<feature type="transmembrane region" description="Helical" evidence="2">
    <location>
        <begin position="401"/>
        <end position="419"/>
    </location>
</feature>
<feature type="transmembrane region" description="Helical" evidence="2">
    <location>
        <begin position="505"/>
        <end position="529"/>
    </location>
</feature>
<sequence length="650" mass="73117">MESHRSYNSSYSEDAHAGGPGDGTSIAHTIHNTKKKFRLPNRYRGFSTSISSLFLDESIVCGALSCCGVILSSRTEHLLNERNIKRGVTRRGGGYGKEGAQRAPSKILGISWIVTIKASSQKHGFAGIRKLRDYREHVFDPALRSQFNDEEYTPGTHEQQQHQRHLDYDDDYYNSEQDIASLSRMVIILIFLFVLGVIGRRRRMRTRFTIQRARTADDHIYYASLQPAGVSASFGTKSVDDSTFHEQEENMDGACSHTICGCYPVDSKEANYADFGDDEDDNQNDQSTVGTGDNNGSSNVKRKKKKRKGGDFHCASAGVKPSPSVHSPKRLGDPSPRPPSMQRVDLITHQPFHEYARDVNNVRRRFMEHATSWFTWGDALVLIATFTQSFLVLMVVFDNNFIFWFVGELIGAYFVAALVEELCKYYGFRFVEHPDLIFLTGLDRSAEQAKTAGGVNAYKFDSQLEADIENISVTRSRSRIGSARSRLREDEEYDEPELRTVRQQAAAITTGMISVAVGLACAENFMYVFFLGGSRGNSGAIWQELMILLFRSVFPVHALAAAMQSINMIKKFVEEPQNHIGVGRIILPAVLLHGTFDAILCPSRHTLKRSMTSFMQMEERCRRSTIQCRGGEYSRVDFHPRLMDSALYGS</sequence>
<feature type="compositionally biased region" description="Polar residues" evidence="1">
    <location>
        <begin position="287"/>
        <end position="299"/>
    </location>
</feature>
<keyword evidence="2" id="KW-1133">Transmembrane helix</keyword>
<reference evidence="3" key="1">
    <citation type="submission" date="2023-06" db="EMBL/GenBank/DDBJ databases">
        <title>Survivors Of The Sea: Transcriptome response of Skeletonema marinoi to long-term dormancy.</title>
        <authorList>
            <person name="Pinder M.I.M."/>
            <person name="Kourtchenko O."/>
            <person name="Robertson E.K."/>
            <person name="Larsson T."/>
            <person name="Maumus F."/>
            <person name="Osuna-Cruz C.M."/>
            <person name="Vancaester E."/>
            <person name="Stenow R."/>
            <person name="Vandepoele K."/>
            <person name="Ploug H."/>
            <person name="Bruchert V."/>
            <person name="Godhe A."/>
            <person name="Topel M."/>
        </authorList>
    </citation>
    <scope>NUCLEOTIDE SEQUENCE</scope>
    <source>
        <strain evidence="3">R05AC</strain>
    </source>
</reference>
<dbReference type="Proteomes" id="UP001224775">
    <property type="component" value="Unassembled WGS sequence"/>
</dbReference>
<evidence type="ECO:0000256" key="2">
    <source>
        <dbReference type="SAM" id="Phobius"/>
    </source>
</evidence>
<evidence type="ECO:0000313" key="3">
    <source>
        <dbReference type="EMBL" id="KAK1746814.1"/>
    </source>
</evidence>
<protein>
    <recommendedName>
        <fullName evidence="5">Transmembrane protein</fullName>
    </recommendedName>
</protein>
<keyword evidence="2" id="KW-0472">Membrane</keyword>
<feature type="compositionally biased region" description="Polar residues" evidence="1">
    <location>
        <begin position="1"/>
        <end position="12"/>
    </location>
</feature>